<reference evidence="6" key="1">
    <citation type="journal article" date="2021" name="PeerJ">
        <title>Extensive microbial diversity within the chicken gut microbiome revealed by metagenomics and culture.</title>
        <authorList>
            <person name="Gilroy R."/>
            <person name="Ravi A."/>
            <person name="Getino M."/>
            <person name="Pursley I."/>
            <person name="Horton D.L."/>
            <person name="Alikhan N.F."/>
            <person name="Baker D."/>
            <person name="Gharbi K."/>
            <person name="Hall N."/>
            <person name="Watson M."/>
            <person name="Adriaenssens E.M."/>
            <person name="Foster-Nyarko E."/>
            <person name="Jarju S."/>
            <person name="Secka A."/>
            <person name="Antonio M."/>
            <person name="Oren A."/>
            <person name="Chaudhuri R.R."/>
            <person name="La Ragione R."/>
            <person name="Hildebrand F."/>
            <person name="Pallen M.J."/>
        </authorList>
    </citation>
    <scope>NUCLEOTIDE SEQUENCE</scope>
    <source>
        <strain evidence="6">ChiGjej5B5-7349</strain>
    </source>
</reference>
<name>A0A921SNC8_9MICO</name>
<reference evidence="6" key="2">
    <citation type="submission" date="2021-09" db="EMBL/GenBank/DDBJ databases">
        <authorList>
            <person name="Gilroy R."/>
        </authorList>
    </citation>
    <scope>NUCLEOTIDE SEQUENCE</scope>
    <source>
        <strain evidence="6">ChiGjej5B5-7349</strain>
    </source>
</reference>
<evidence type="ECO:0000259" key="5">
    <source>
        <dbReference type="Pfam" id="PF01872"/>
    </source>
</evidence>
<gene>
    <name evidence="6" type="ORF">K8V08_04780</name>
</gene>
<accession>A0A921SNC8</accession>
<dbReference type="GO" id="GO:0008703">
    <property type="term" value="F:5-amino-6-(5-phosphoribosylamino)uracil reductase activity"/>
    <property type="evidence" value="ECO:0007669"/>
    <property type="project" value="InterPro"/>
</dbReference>
<dbReference type="InterPro" id="IPR002734">
    <property type="entry name" value="RibDG_C"/>
</dbReference>
<evidence type="ECO:0000256" key="1">
    <source>
        <dbReference type="ARBA" id="ARBA00005104"/>
    </source>
</evidence>
<dbReference type="PANTHER" id="PTHR38011:SF7">
    <property type="entry name" value="2,5-DIAMINO-6-RIBOSYLAMINO-4(3H)-PYRIMIDINONE 5'-PHOSPHATE REDUCTASE"/>
    <property type="match status" value="1"/>
</dbReference>
<proteinExistence type="predicted"/>
<dbReference type="Pfam" id="PF01872">
    <property type="entry name" value="RibD_C"/>
    <property type="match status" value="1"/>
</dbReference>
<keyword evidence="2" id="KW-0521">NADP</keyword>
<keyword evidence="3" id="KW-0560">Oxidoreductase</keyword>
<evidence type="ECO:0000313" key="7">
    <source>
        <dbReference type="Proteomes" id="UP000784435"/>
    </source>
</evidence>
<dbReference type="GO" id="GO:0009231">
    <property type="term" value="P:riboflavin biosynthetic process"/>
    <property type="evidence" value="ECO:0007669"/>
    <property type="project" value="InterPro"/>
</dbReference>
<dbReference type="InterPro" id="IPR024072">
    <property type="entry name" value="DHFR-like_dom_sf"/>
</dbReference>
<organism evidence="6 7">
    <name type="scientific">Brevibacterium senegalense</name>
    <dbReference type="NCBI Taxonomy" id="1033736"/>
    <lineage>
        <taxon>Bacteria</taxon>
        <taxon>Bacillati</taxon>
        <taxon>Actinomycetota</taxon>
        <taxon>Actinomycetes</taxon>
        <taxon>Micrococcales</taxon>
        <taxon>Brevibacteriaceae</taxon>
        <taxon>Brevibacterium</taxon>
    </lineage>
</organism>
<feature type="domain" description="Bacterial bifunctional deaminase-reductase C-terminal" evidence="5">
    <location>
        <begin position="49"/>
        <end position="232"/>
    </location>
</feature>
<feature type="compositionally biased region" description="Low complexity" evidence="4">
    <location>
        <begin position="1"/>
        <end position="11"/>
    </location>
</feature>
<dbReference type="SUPFAM" id="SSF53597">
    <property type="entry name" value="Dihydrofolate reductase-like"/>
    <property type="match status" value="1"/>
</dbReference>
<evidence type="ECO:0000256" key="4">
    <source>
        <dbReference type="SAM" id="MobiDB-lite"/>
    </source>
</evidence>
<comment type="caution">
    <text evidence="6">The sequence shown here is derived from an EMBL/GenBank/DDBJ whole genome shotgun (WGS) entry which is preliminary data.</text>
</comment>
<evidence type="ECO:0000256" key="3">
    <source>
        <dbReference type="ARBA" id="ARBA00023002"/>
    </source>
</evidence>
<dbReference type="Proteomes" id="UP000784435">
    <property type="component" value="Unassembled WGS sequence"/>
</dbReference>
<dbReference type="Gene3D" id="3.40.430.10">
    <property type="entry name" value="Dihydrofolate Reductase, subunit A"/>
    <property type="match status" value="1"/>
</dbReference>
<protein>
    <submittedName>
        <fullName evidence="6">Dihydrofolate reductase family protein</fullName>
    </submittedName>
</protein>
<comment type="pathway">
    <text evidence="1">Cofactor biosynthesis; riboflavin biosynthesis.</text>
</comment>
<evidence type="ECO:0000313" key="6">
    <source>
        <dbReference type="EMBL" id="HJG79709.1"/>
    </source>
</evidence>
<sequence length="275" mass="28657">MTSGTPLTQLLPHHRPLPPAPGEPDLVALCSDRSAAPRAGLDAADPSRPWVRVNMVTTVDGQVVGETGLSRAISSPADKRVFGVLRALADAVVVGAGTARAERYTRLHARPAHAEARRARGQDPVPLLVLVSRSGRVDLDRLDEEGTGPVVVHASAAACPSARVQAIRARLGEDGLVLHDDAVEPAAVLADLQARDCREVLHEGGPHLLSNWVAAGAVDELCLTVSPLLAGPPPEDSPHGLLAGGGSLDPRDLTLLSLVTDGSTLLQRWGLPAPD</sequence>
<dbReference type="PANTHER" id="PTHR38011">
    <property type="entry name" value="DIHYDROFOLATE REDUCTASE FAMILY PROTEIN (AFU_ORTHOLOGUE AFUA_8G06820)"/>
    <property type="match status" value="1"/>
</dbReference>
<dbReference type="AlphaFoldDB" id="A0A921SNC8"/>
<evidence type="ECO:0000256" key="2">
    <source>
        <dbReference type="ARBA" id="ARBA00022857"/>
    </source>
</evidence>
<dbReference type="EMBL" id="DYUK01000100">
    <property type="protein sequence ID" value="HJG79709.1"/>
    <property type="molecule type" value="Genomic_DNA"/>
</dbReference>
<dbReference type="InterPro" id="IPR050765">
    <property type="entry name" value="Riboflavin_Biosynth_HTPR"/>
</dbReference>
<feature type="region of interest" description="Disordered" evidence="4">
    <location>
        <begin position="1"/>
        <end position="24"/>
    </location>
</feature>